<feature type="region of interest" description="Disordered" evidence="1">
    <location>
        <begin position="1"/>
        <end position="31"/>
    </location>
</feature>
<evidence type="ECO:0000256" key="1">
    <source>
        <dbReference type="SAM" id="MobiDB-lite"/>
    </source>
</evidence>
<protein>
    <submittedName>
        <fullName evidence="2">Uncharacterized protein</fullName>
    </submittedName>
</protein>
<sequence length="91" mass="10525">MTEAAGLWWSDSDNENDNLGNITPNNTISNMDELDDFSDSDSNIDIYRNIRSSNYENDVMDLLNVESNVAIESIFNEVEDRYIIRNNNENR</sequence>
<reference evidence="2 3" key="1">
    <citation type="submission" date="2023-01" db="EMBL/GenBank/DDBJ databases">
        <authorList>
            <person name="Whitehead M."/>
        </authorList>
    </citation>
    <scope>NUCLEOTIDE SEQUENCE [LARGE SCALE GENOMIC DNA]</scope>
</reference>
<dbReference type="EMBL" id="CARXXK010000002">
    <property type="protein sequence ID" value="CAI6353857.1"/>
    <property type="molecule type" value="Genomic_DNA"/>
</dbReference>
<dbReference type="AlphaFoldDB" id="A0AAV0WDH8"/>
<keyword evidence="3" id="KW-1185">Reference proteome</keyword>
<comment type="caution">
    <text evidence="2">The sequence shown here is derived from an EMBL/GenBank/DDBJ whole genome shotgun (WGS) entry which is preliminary data.</text>
</comment>
<name>A0AAV0WDH8_9HEMI</name>
<evidence type="ECO:0000313" key="2">
    <source>
        <dbReference type="EMBL" id="CAI6353857.1"/>
    </source>
</evidence>
<gene>
    <name evidence="2" type="ORF">MEUPH1_LOCUS9927</name>
</gene>
<evidence type="ECO:0000313" key="3">
    <source>
        <dbReference type="Proteomes" id="UP001160148"/>
    </source>
</evidence>
<feature type="compositionally biased region" description="Polar residues" evidence="1">
    <location>
        <begin position="17"/>
        <end position="30"/>
    </location>
</feature>
<proteinExistence type="predicted"/>
<dbReference type="Proteomes" id="UP001160148">
    <property type="component" value="Unassembled WGS sequence"/>
</dbReference>
<organism evidence="2 3">
    <name type="scientific">Macrosiphum euphorbiae</name>
    <name type="common">potato aphid</name>
    <dbReference type="NCBI Taxonomy" id="13131"/>
    <lineage>
        <taxon>Eukaryota</taxon>
        <taxon>Metazoa</taxon>
        <taxon>Ecdysozoa</taxon>
        <taxon>Arthropoda</taxon>
        <taxon>Hexapoda</taxon>
        <taxon>Insecta</taxon>
        <taxon>Pterygota</taxon>
        <taxon>Neoptera</taxon>
        <taxon>Paraneoptera</taxon>
        <taxon>Hemiptera</taxon>
        <taxon>Sternorrhyncha</taxon>
        <taxon>Aphidomorpha</taxon>
        <taxon>Aphidoidea</taxon>
        <taxon>Aphididae</taxon>
        <taxon>Macrosiphini</taxon>
        <taxon>Macrosiphum</taxon>
    </lineage>
</organism>
<accession>A0AAV0WDH8</accession>